<evidence type="ECO:0000313" key="2">
    <source>
        <dbReference type="Proteomes" id="UP000626844"/>
    </source>
</evidence>
<dbReference type="RefSeq" id="WP_191154646.1">
    <property type="nucleotide sequence ID" value="NZ_JACXAI010000001.1"/>
</dbReference>
<protein>
    <submittedName>
        <fullName evidence="1">DUF309 domain-containing protein</fullName>
    </submittedName>
</protein>
<sequence length="175" mass="20823">MFDQAYIDYLIHFHADRDYFECHEVLEEHWKEDPPGKRKAYWVGMIQIAVSLYHQRRNNFTGAERMMESALHILQAKREEIRLLGLDDHELIQILSKRLKSIQKNEPYESIHLPINNRELMNVCVEKAKDKNLTWGAVSDLTDSFLVHKHKLRDRKDVIAERKKMSILKNKSRGK</sequence>
<dbReference type="Proteomes" id="UP000626844">
    <property type="component" value="Unassembled WGS sequence"/>
</dbReference>
<gene>
    <name evidence="1" type="ORF">IC621_00380</name>
</gene>
<dbReference type="AlphaFoldDB" id="A0A926NIC4"/>
<evidence type="ECO:0000313" key="1">
    <source>
        <dbReference type="EMBL" id="MBD1378672.1"/>
    </source>
</evidence>
<proteinExistence type="predicted"/>
<name>A0A926NIC4_9BACI</name>
<organism evidence="1 2">
    <name type="scientific">Metabacillus arenae</name>
    <dbReference type="NCBI Taxonomy" id="2771434"/>
    <lineage>
        <taxon>Bacteria</taxon>
        <taxon>Bacillati</taxon>
        <taxon>Bacillota</taxon>
        <taxon>Bacilli</taxon>
        <taxon>Bacillales</taxon>
        <taxon>Bacillaceae</taxon>
        <taxon>Metabacillus</taxon>
    </lineage>
</organism>
<dbReference type="EMBL" id="JACXAI010000001">
    <property type="protein sequence ID" value="MBD1378672.1"/>
    <property type="molecule type" value="Genomic_DNA"/>
</dbReference>
<dbReference type="Gene3D" id="1.10.3450.10">
    <property type="entry name" value="TTHA0068-like"/>
    <property type="match status" value="1"/>
</dbReference>
<comment type="caution">
    <text evidence="1">The sequence shown here is derived from an EMBL/GenBank/DDBJ whole genome shotgun (WGS) entry which is preliminary data.</text>
</comment>
<dbReference type="SUPFAM" id="SSF140663">
    <property type="entry name" value="TTHA0068-like"/>
    <property type="match status" value="1"/>
</dbReference>
<dbReference type="Pfam" id="PF03745">
    <property type="entry name" value="DUF309"/>
    <property type="match status" value="1"/>
</dbReference>
<dbReference type="InterPro" id="IPR005500">
    <property type="entry name" value="DUF309"/>
</dbReference>
<accession>A0A926NIC4</accession>
<dbReference type="PANTHER" id="PTHR34796:SF1">
    <property type="entry name" value="EXPRESSED PROTEIN"/>
    <property type="match status" value="1"/>
</dbReference>
<keyword evidence="2" id="KW-1185">Reference proteome</keyword>
<reference evidence="1" key="1">
    <citation type="submission" date="2020-09" db="EMBL/GenBank/DDBJ databases">
        <title>A novel bacterium of genus Bacillus, isolated from South China Sea.</title>
        <authorList>
            <person name="Huang H."/>
            <person name="Mo K."/>
            <person name="Hu Y."/>
        </authorList>
    </citation>
    <scope>NUCLEOTIDE SEQUENCE</scope>
    <source>
        <strain evidence="1">IB182487</strain>
    </source>
</reference>
<dbReference type="PANTHER" id="PTHR34796">
    <property type="entry name" value="EXPRESSED PROTEIN"/>
    <property type="match status" value="1"/>
</dbReference>
<dbReference type="InterPro" id="IPR023203">
    <property type="entry name" value="TTHA0068_sf"/>
</dbReference>